<evidence type="ECO:0000313" key="4">
    <source>
        <dbReference type="Proteomes" id="UP000460194"/>
    </source>
</evidence>
<organism evidence="3 4">
    <name type="scientific">Halorubrum distributum</name>
    <dbReference type="NCBI Taxonomy" id="29283"/>
    <lineage>
        <taxon>Archaea</taxon>
        <taxon>Methanobacteriati</taxon>
        <taxon>Methanobacteriota</taxon>
        <taxon>Stenosarchaea group</taxon>
        <taxon>Halobacteria</taxon>
        <taxon>Halobacteriales</taxon>
        <taxon>Haloferacaceae</taxon>
        <taxon>Halorubrum</taxon>
        <taxon>Halorubrum distributum group</taxon>
    </lineage>
</organism>
<dbReference type="Proteomes" id="UP000460194">
    <property type="component" value="Unassembled WGS sequence"/>
</dbReference>
<feature type="transmembrane region" description="Helical" evidence="1">
    <location>
        <begin position="24"/>
        <end position="50"/>
    </location>
</feature>
<keyword evidence="1" id="KW-1133">Transmembrane helix</keyword>
<evidence type="ECO:0000259" key="2">
    <source>
        <dbReference type="Pfam" id="PF09834"/>
    </source>
</evidence>
<gene>
    <name evidence="3" type="ORF">GLW36_04625</name>
</gene>
<keyword evidence="1" id="KW-0812">Transmembrane</keyword>
<accession>A0A6B1IB32</accession>
<proteinExistence type="predicted"/>
<dbReference type="EMBL" id="WMEO01000005">
    <property type="protein sequence ID" value="MYL15933.1"/>
    <property type="molecule type" value="Genomic_DNA"/>
</dbReference>
<dbReference type="Pfam" id="PF09834">
    <property type="entry name" value="DUF2061"/>
    <property type="match status" value="1"/>
</dbReference>
<dbReference type="InterPro" id="IPR018638">
    <property type="entry name" value="DUF2061_membrane"/>
</dbReference>
<sequence length="70" mass="7516">MGAAGFSREAIQARRRAVVETGRYLALMVTVAVAFLVVGDVGQAASISLVTNVSKPLTYHGHERLWDDVS</sequence>
<comment type="caution">
    <text evidence="3">The sequence shown here is derived from an EMBL/GenBank/DDBJ whole genome shotgun (WGS) entry which is preliminary data.</text>
</comment>
<dbReference type="AlphaFoldDB" id="A0A6B1IB32"/>
<keyword evidence="1" id="KW-0472">Membrane</keyword>
<dbReference type="RefSeq" id="WP_159368736.1">
    <property type="nucleotide sequence ID" value="NZ_WMEO01000005.1"/>
</dbReference>
<protein>
    <submittedName>
        <fullName evidence="3">DUF2061 domain-containing protein</fullName>
    </submittedName>
</protein>
<evidence type="ECO:0000313" key="3">
    <source>
        <dbReference type="EMBL" id="MYL15933.1"/>
    </source>
</evidence>
<reference evidence="3 4" key="1">
    <citation type="submission" date="2019-11" db="EMBL/GenBank/DDBJ databases">
        <title>Genome sequences of 17 halophilic strains isolated from different environments.</title>
        <authorList>
            <person name="Furrow R.E."/>
        </authorList>
    </citation>
    <scope>NUCLEOTIDE SEQUENCE [LARGE SCALE GENOMIC DNA]</scope>
    <source>
        <strain evidence="3 4">22517_05_Cabo</strain>
    </source>
</reference>
<feature type="domain" description="DUF2061" evidence="2">
    <location>
        <begin position="23"/>
        <end position="67"/>
    </location>
</feature>
<name>A0A6B1IB32_9EURY</name>
<evidence type="ECO:0000256" key="1">
    <source>
        <dbReference type="SAM" id="Phobius"/>
    </source>
</evidence>